<protein>
    <submittedName>
        <fullName evidence="9">Exosortase family protein XrtF</fullName>
    </submittedName>
</protein>
<feature type="transmembrane region" description="Helical" evidence="8">
    <location>
        <begin position="151"/>
        <end position="170"/>
    </location>
</feature>
<dbReference type="InterPro" id="IPR019127">
    <property type="entry name" value="Exosortase"/>
</dbReference>
<organism evidence="9 10">
    <name type="scientific">Myroides guanonis</name>
    <dbReference type="NCBI Taxonomy" id="1150112"/>
    <lineage>
        <taxon>Bacteria</taxon>
        <taxon>Pseudomonadati</taxon>
        <taxon>Bacteroidota</taxon>
        <taxon>Flavobacteriia</taxon>
        <taxon>Flavobacteriales</taxon>
        <taxon>Flavobacteriaceae</taxon>
        <taxon>Myroides</taxon>
    </lineage>
</organism>
<sequence length="176" mass="20492">MKTLPPFVFFILRFTAIYTSLSAVYYKYLKQFEAKNLQLDPISNYVAKITQKSLQLFDLKVSLLKSNLEPAVLVFINPDKAIVKIIEGCNSISIIILFASFIFAFYSGLFRTFLFILLGSLSIFTLNILRIDLFILGLHHYPQHKDFLHDILFPLSIYGYVLLLWLIWIFKLNKKP</sequence>
<dbReference type="NCBIfam" id="TIGR04178">
    <property type="entry name" value="exo_archaeo"/>
    <property type="match status" value="1"/>
</dbReference>
<dbReference type="GO" id="GO:0006508">
    <property type="term" value="P:proteolysis"/>
    <property type="evidence" value="ECO:0007669"/>
    <property type="project" value="UniProtKB-KW"/>
</dbReference>
<gene>
    <name evidence="9" type="ORF">SAMN04487893_102168</name>
</gene>
<evidence type="ECO:0000256" key="1">
    <source>
        <dbReference type="ARBA" id="ARBA00004651"/>
    </source>
</evidence>
<evidence type="ECO:0000256" key="2">
    <source>
        <dbReference type="ARBA" id="ARBA00022475"/>
    </source>
</evidence>
<comment type="subcellular location">
    <subcellularLocation>
        <location evidence="1">Cell membrane</location>
        <topology evidence="1">Multi-pass membrane protein</topology>
    </subcellularLocation>
</comment>
<dbReference type="OrthoDB" id="678161at2"/>
<dbReference type="GO" id="GO:0005886">
    <property type="term" value="C:plasma membrane"/>
    <property type="evidence" value="ECO:0007669"/>
    <property type="project" value="UniProtKB-SubCell"/>
</dbReference>
<evidence type="ECO:0000256" key="8">
    <source>
        <dbReference type="SAM" id="Phobius"/>
    </source>
</evidence>
<keyword evidence="2" id="KW-1003">Cell membrane</keyword>
<dbReference type="GO" id="GO:0008233">
    <property type="term" value="F:peptidase activity"/>
    <property type="evidence" value="ECO:0007669"/>
    <property type="project" value="UniProtKB-KW"/>
</dbReference>
<feature type="transmembrane region" description="Helical" evidence="8">
    <location>
        <begin position="6"/>
        <end position="26"/>
    </location>
</feature>
<evidence type="ECO:0000256" key="3">
    <source>
        <dbReference type="ARBA" id="ARBA00022670"/>
    </source>
</evidence>
<keyword evidence="7 8" id="KW-0472">Membrane</keyword>
<dbReference type="NCBIfam" id="TIGR04128">
    <property type="entry name" value="exoso_Fjoh_1448"/>
    <property type="match status" value="1"/>
</dbReference>
<keyword evidence="6 8" id="KW-1133">Transmembrane helix</keyword>
<dbReference type="InterPro" id="IPR026323">
    <property type="entry name" value="Exosortase-related_prot_XrtF"/>
</dbReference>
<evidence type="ECO:0000256" key="4">
    <source>
        <dbReference type="ARBA" id="ARBA00022692"/>
    </source>
</evidence>
<evidence type="ECO:0000256" key="7">
    <source>
        <dbReference type="ARBA" id="ARBA00023136"/>
    </source>
</evidence>
<dbReference type="Pfam" id="PF09721">
    <property type="entry name" value="Exosortase_EpsH"/>
    <property type="match status" value="1"/>
</dbReference>
<keyword evidence="3" id="KW-0645">Protease</keyword>
<dbReference type="AlphaFoldDB" id="A0A1I3MIQ1"/>
<evidence type="ECO:0000313" key="10">
    <source>
        <dbReference type="Proteomes" id="UP000243887"/>
    </source>
</evidence>
<dbReference type="Proteomes" id="UP000243887">
    <property type="component" value="Unassembled WGS sequence"/>
</dbReference>
<dbReference type="EMBL" id="FORU01000002">
    <property type="protein sequence ID" value="SFI96863.1"/>
    <property type="molecule type" value="Genomic_DNA"/>
</dbReference>
<name>A0A1I3MIQ1_9FLAO</name>
<evidence type="ECO:0000256" key="5">
    <source>
        <dbReference type="ARBA" id="ARBA00022801"/>
    </source>
</evidence>
<evidence type="ECO:0000256" key="6">
    <source>
        <dbReference type="ARBA" id="ARBA00022989"/>
    </source>
</evidence>
<feature type="transmembrane region" description="Helical" evidence="8">
    <location>
        <begin position="112"/>
        <end position="139"/>
    </location>
</feature>
<keyword evidence="5" id="KW-0378">Hydrolase</keyword>
<evidence type="ECO:0000313" key="9">
    <source>
        <dbReference type="EMBL" id="SFI96863.1"/>
    </source>
</evidence>
<dbReference type="STRING" id="1150112.SAMN04487893_102168"/>
<keyword evidence="4 8" id="KW-0812">Transmembrane</keyword>
<proteinExistence type="predicted"/>
<feature type="transmembrane region" description="Helical" evidence="8">
    <location>
        <begin position="85"/>
        <end position="106"/>
    </location>
</feature>
<keyword evidence="10" id="KW-1185">Reference proteome</keyword>
<dbReference type="RefSeq" id="WP_090677938.1">
    <property type="nucleotide sequence ID" value="NZ_FORU01000002.1"/>
</dbReference>
<accession>A0A1I3MIQ1</accession>
<reference evidence="10" key="1">
    <citation type="submission" date="2016-10" db="EMBL/GenBank/DDBJ databases">
        <authorList>
            <person name="Varghese N."/>
            <person name="Submissions S."/>
        </authorList>
    </citation>
    <scope>NUCLEOTIDE SEQUENCE [LARGE SCALE GENOMIC DNA]</scope>
    <source>
        <strain evidence="10">DSM 26542</strain>
    </source>
</reference>
<dbReference type="InterPro" id="IPR026392">
    <property type="entry name" value="Exo/Archaeosortase_dom"/>
</dbReference>